<organism evidence="1 2">
    <name type="scientific">Pedobacter frigidisoli</name>
    <dbReference type="NCBI Taxonomy" id="2530455"/>
    <lineage>
        <taxon>Bacteria</taxon>
        <taxon>Pseudomonadati</taxon>
        <taxon>Bacteroidota</taxon>
        <taxon>Sphingobacteriia</taxon>
        <taxon>Sphingobacteriales</taxon>
        <taxon>Sphingobacteriaceae</taxon>
        <taxon>Pedobacter</taxon>
    </lineage>
</organism>
<dbReference type="RefSeq" id="WP_131555986.1">
    <property type="nucleotide sequence ID" value="NZ_SJSN01000001.1"/>
</dbReference>
<name>A0A4V2MNF2_9SPHI</name>
<evidence type="ECO:0008006" key="3">
    <source>
        <dbReference type="Google" id="ProtNLM"/>
    </source>
</evidence>
<evidence type="ECO:0000313" key="1">
    <source>
        <dbReference type="EMBL" id="TCD12546.1"/>
    </source>
</evidence>
<dbReference type="Proteomes" id="UP000291485">
    <property type="component" value="Unassembled WGS sequence"/>
</dbReference>
<dbReference type="AlphaFoldDB" id="A0A4V2MNF2"/>
<proteinExistence type="predicted"/>
<sequence length="261" mass="29077">MVAAVAAFSIVSCKKDQTEDPIIVAPDCKVTKIEYYDDNKLEETDNITYDANGKISKIVEDKYALNFTYSADKISSVNSDNEKVEVTLLNGRAIKSTQVGGSAYDEYTYNADGYLSGVKYYNGGLKDTYVLSYTNNNLTNITMTNGSYTDTYIFEYNSDLSSTNLFRINLIINQVINDFIPVEFLGKSSKNNISKVTSTTNYTSGGASYKTEGIITYTYVKDVDSKVTSATLVEAYKDFKNSSLVGNYTYNSKYNFTYSCK</sequence>
<evidence type="ECO:0000313" key="2">
    <source>
        <dbReference type="Proteomes" id="UP000291485"/>
    </source>
</evidence>
<keyword evidence="2" id="KW-1185">Reference proteome</keyword>
<gene>
    <name evidence="1" type="ORF">EZ449_00405</name>
</gene>
<reference evidence="1 2" key="1">
    <citation type="submission" date="2019-02" db="EMBL/GenBank/DDBJ databases">
        <title>Pedobacter sp. RP-3-11 sp. nov., isolated from Arctic soil.</title>
        <authorList>
            <person name="Dahal R.H."/>
        </authorList>
    </citation>
    <scope>NUCLEOTIDE SEQUENCE [LARGE SCALE GENOMIC DNA]</scope>
    <source>
        <strain evidence="1 2">RP-3-11</strain>
    </source>
</reference>
<dbReference type="EMBL" id="SJSN01000001">
    <property type="protein sequence ID" value="TCD12546.1"/>
    <property type="molecule type" value="Genomic_DNA"/>
</dbReference>
<dbReference type="OrthoDB" id="747473at2"/>
<comment type="caution">
    <text evidence="1">The sequence shown here is derived from an EMBL/GenBank/DDBJ whole genome shotgun (WGS) entry which is preliminary data.</text>
</comment>
<protein>
    <recommendedName>
        <fullName evidence="3">YD repeat-containing protein</fullName>
    </recommendedName>
</protein>
<dbReference type="CDD" id="cd12871">
    <property type="entry name" value="Bacuni_01323_like"/>
    <property type="match status" value="1"/>
</dbReference>
<accession>A0A4V2MNF2</accession>